<name>A0A0A9CP70_ARUDO</name>
<proteinExistence type="predicted"/>
<dbReference type="PANTHER" id="PTHR15180">
    <property type="entry name" value="GENERAL TRANSCRIPTION FACTOR 3C POLYPEPTIDE 1"/>
    <property type="match status" value="1"/>
</dbReference>
<dbReference type="AlphaFoldDB" id="A0A0A9CP70"/>
<reference evidence="1" key="1">
    <citation type="submission" date="2014-09" db="EMBL/GenBank/DDBJ databases">
        <authorList>
            <person name="Magalhaes I.L.F."/>
            <person name="Oliveira U."/>
            <person name="Santos F.R."/>
            <person name="Vidigal T.H.D.A."/>
            <person name="Brescovit A.D."/>
            <person name="Santos A.J."/>
        </authorList>
    </citation>
    <scope>NUCLEOTIDE SEQUENCE</scope>
    <source>
        <tissue evidence="1">Shoot tissue taken approximately 20 cm above the soil surface</tissue>
    </source>
</reference>
<accession>A0A0A9CP70</accession>
<dbReference type="GO" id="GO:0006384">
    <property type="term" value="P:transcription initiation at RNA polymerase III promoter"/>
    <property type="evidence" value="ECO:0007669"/>
    <property type="project" value="InterPro"/>
</dbReference>
<sequence>MQLVYVIVETLMRFQLAIKVNAYDGVQIVDSLHMSKYHITTFAECKHCSCSGAPAFQTVDNGDPKNLLQQKHAMPSNLLGTTKMLGDEHTVTIINVQSKSSSPHIYSQYLGDEKEPSTTREDNKEINYYHACERHFCQPILPWINGDGSINVTVYEGLSRRVIGYVMQYPGVMEEDVIRRMDVLNPQTCRTLLDKLTSDEHLHVRVLDEPVPTAPTVLQSLFKKDSCNQPSKWKKRYFANPVSTFML</sequence>
<dbReference type="InterPro" id="IPR044210">
    <property type="entry name" value="Tfc3-like"/>
</dbReference>
<protein>
    <submittedName>
        <fullName evidence="1">Uncharacterized protein</fullName>
    </submittedName>
</protein>
<evidence type="ECO:0000313" key="1">
    <source>
        <dbReference type="EMBL" id="JAD75175.1"/>
    </source>
</evidence>
<reference evidence="1" key="2">
    <citation type="journal article" date="2015" name="Data Brief">
        <title>Shoot transcriptome of the giant reed, Arundo donax.</title>
        <authorList>
            <person name="Barrero R.A."/>
            <person name="Guerrero F.D."/>
            <person name="Moolhuijzen P."/>
            <person name="Goolsby J.A."/>
            <person name="Tidwell J."/>
            <person name="Bellgard S.E."/>
            <person name="Bellgard M.I."/>
        </authorList>
    </citation>
    <scope>NUCLEOTIDE SEQUENCE</scope>
    <source>
        <tissue evidence="1">Shoot tissue taken approximately 20 cm above the soil surface</tissue>
    </source>
</reference>
<dbReference type="GO" id="GO:0042791">
    <property type="term" value="P:5S class rRNA transcription by RNA polymerase III"/>
    <property type="evidence" value="ECO:0007669"/>
    <property type="project" value="TreeGrafter"/>
</dbReference>
<dbReference type="GO" id="GO:0000127">
    <property type="term" value="C:transcription factor TFIIIC complex"/>
    <property type="evidence" value="ECO:0007669"/>
    <property type="project" value="InterPro"/>
</dbReference>
<organism evidence="1">
    <name type="scientific">Arundo donax</name>
    <name type="common">Giant reed</name>
    <name type="synonym">Donax arundinaceus</name>
    <dbReference type="NCBI Taxonomy" id="35708"/>
    <lineage>
        <taxon>Eukaryota</taxon>
        <taxon>Viridiplantae</taxon>
        <taxon>Streptophyta</taxon>
        <taxon>Embryophyta</taxon>
        <taxon>Tracheophyta</taxon>
        <taxon>Spermatophyta</taxon>
        <taxon>Magnoliopsida</taxon>
        <taxon>Liliopsida</taxon>
        <taxon>Poales</taxon>
        <taxon>Poaceae</taxon>
        <taxon>PACMAD clade</taxon>
        <taxon>Arundinoideae</taxon>
        <taxon>Arundineae</taxon>
        <taxon>Arundo</taxon>
    </lineage>
</organism>
<dbReference type="GO" id="GO:0003677">
    <property type="term" value="F:DNA binding"/>
    <property type="evidence" value="ECO:0007669"/>
    <property type="project" value="InterPro"/>
</dbReference>
<dbReference type="PANTHER" id="PTHR15180:SF1">
    <property type="entry name" value="GENERAL TRANSCRIPTION FACTOR 3C POLYPEPTIDE 1"/>
    <property type="match status" value="1"/>
</dbReference>
<dbReference type="EMBL" id="GBRH01222720">
    <property type="protein sequence ID" value="JAD75175.1"/>
    <property type="molecule type" value="Transcribed_RNA"/>
</dbReference>